<evidence type="ECO:0000256" key="1">
    <source>
        <dbReference type="SAM" id="MobiDB-lite"/>
    </source>
</evidence>
<dbReference type="AlphaFoldDB" id="A0A6B0UHI8"/>
<protein>
    <submittedName>
        <fullName evidence="2">Putative secreted protein</fullName>
    </submittedName>
</protein>
<sequence length="102" mass="10512">MKLNLLAPCSGYWARITLKVTLVALVGAHLRMLLGQQPPHLGTLVHGGHRITVGSVGLGNSTSCLLGMHVPGSGFGTAAAPDGPFLPSMDGDSPNPSIETSW</sequence>
<accession>A0A6B0UHI8</accession>
<organism evidence="2">
    <name type="scientific">Ixodes ricinus</name>
    <name type="common">Common tick</name>
    <name type="synonym">Acarus ricinus</name>
    <dbReference type="NCBI Taxonomy" id="34613"/>
    <lineage>
        <taxon>Eukaryota</taxon>
        <taxon>Metazoa</taxon>
        <taxon>Ecdysozoa</taxon>
        <taxon>Arthropoda</taxon>
        <taxon>Chelicerata</taxon>
        <taxon>Arachnida</taxon>
        <taxon>Acari</taxon>
        <taxon>Parasitiformes</taxon>
        <taxon>Ixodida</taxon>
        <taxon>Ixodoidea</taxon>
        <taxon>Ixodidae</taxon>
        <taxon>Ixodinae</taxon>
        <taxon>Ixodes</taxon>
    </lineage>
</organism>
<evidence type="ECO:0000313" key="2">
    <source>
        <dbReference type="EMBL" id="MXU88506.1"/>
    </source>
</evidence>
<feature type="region of interest" description="Disordered" evidence="1">
    <location>
        <begin position="81"/>
        <end position="102"/>
    </location>
</feature>
<dbReference type="EMBL" id="GIFC01006423">
    <property type="protein sequence ID" value="MXU88506.1"/>
    <property type="molecule type" value="Transcribed_RNA"/>
</dbReference>
<reference evidence="2" key="1">
    <citation type="submission" date="2019-12" db="EMBL/GenBank/DDBJ databases">
        <title>An insight into the sialome of adult female Ixodes ricinus ticks feeding for 6 days.</title>
        <authorList>
            <person name="Perner J."/>
            <person name="Ribeiro J.M.C."/>
        </authorList>
    </citation>
    <scope>NUCLEOTIDE SEQUENCE</scope>
    <source>
        <strain evidence="2">Semi-engorged</strain>
        <tissue evidence="2">Salivary glands</tissue>
    </source>
</reference>
<proteinExistence type="predicted"/>
<name>A0A6B0UHI8_IXORI</name>